<proteinExistence type="predicted"/>
<evidence type="ECO:0000313" key="3">
    <source>
        <dbReference type="Proteomes" id="UP000296049"/>
    </source>
</evidence>
<evidence type="ECO:0000256" key="1">
    <source>
        <dbReference type="SAM" id="MobiDB-lite"/>
    </source>
</evidence>
<name>R0KF28_ANAPL</name>
<dbReference type="EMBL" id="KB742432">
    <property type="protein sequence ID" value="EOB08677.1"/>
    <property type="molecule type" value="Genomic_DNA"/>
</dbReference>
<feature type="region of interest" description="Disordered" evidence="1">
    <location>
        <begin position="125"/>
        <end position="161"/>
    </location>
</feature>
<dbReference type="AlphaFoldDB" id="R0KF28"/>
<gene>
    <name evidence="2" type="ORF">Anapl_01866</name>
</gene>
<accession>R0KF28</accession>
<keyword evidence="3" id="KW-1185">Reference proteome</keyword>
<evidence type="ECO:0000313" key="2">
    <source>
        <dbReference type="EMBL" id="EOB08677.1"/>
    </source>
</evidence>
<dbReference type="Proteomes" id="UP000296049">
    <property type="component" value="Unassembled WGS sequence"/>
</dbReference>
<organism evidence="2 3">
    <name type="scientific">Anas platyrhynchos</name>
    <name type="common">Mallard</name>
    <name type="synonym">Anas boschas</name>
    <dbReference type="NCBI Taxonomy" id="8839"/>
    <lineage>
        <taxon>Eukaryota</taxon>
        <taxon>Metazoa</taxon>
        <taxon>Chordata</taxon>
        <taxon>Craniata</taxon>
        <taxon>Vertebrata</taxon>
        <taxon>Euteleostomi</taxon>
        <taxon>Archelosauria</taxon>
        <taxon>Archosauria</taxon>
        <taxon>Dinosauria</taxon>
        <taxon>Saurischia</taxon>
        <taxon>Theropoda</taxon>
        <taxon>Coelurosauria</taxon>
        <taxon>Aves</taxon>
        <taxon>Neognathae</taxon>
        <taxon>Galloanserae</taxon>
        <taxon>Anseriformes</taxon>
        <taxon>Anatidae</taxon>
        <taxon>Anatinae</taxon>
        <taxon>Anas</taxon>
    </lineage>
</organism>
<protein>
    <submittedName>
        <fullName evidence="2">Uncharacterized protein</fullName>
    </submittedName>
</protein>
<reference evidence="3" key="1">
    <citation type="journal article" date="2013" name="Nat. Genet.">
        <title>The duck genome and transcriptome provide insight into an avian influenza virus reservoir species.</title>
        <authorList>
            <person name="Huang Y."/>
            <person name="Li Y."/>
            <person name="Burt D.W."/>
            <person name="Chen H."/>
            <person name="Zhang Y."/>
            <person name="Qian W."/>
            <person name="Kim H."/>
            <person name="Gan S."/>
            <person name="Zhao Y."/>
            <person name="Li J."/>
            <person name="Yi K."/>
            <person name="Feng H."/>
            <person name="Zhu P."/>
            <person name="Li B."/>
            <person name="Liu Q."/>
            <person name="Fairley S."/>
            <person name="Magor K.E."/>
            <person name="Du Z."/>
            <person name="Hu X."/>
            <person name="Goodman L."/>
            <person name="Tafer H."/>
            <person name="Vignal A."/>
            <person name="Lee T."/>
            <person name="Kim K.W."/>
            <person name="Sheng Z."/>
            <person name="An Y."/>
            <person name="Searle S."/>
            <person name="Herrero J."/>
            <person name="Groenen M.A."/>
            <person name="Crooijmans R.P."/>
            <person name="Faraut T."/>
            <person name="Cai Q."/>
            <person name="Webster R.G."/>
            <person name="Aldridge J.R."/>
            <person name="Warren W.C."/>
            <person name="Bartschat S."/>
            <person name="Kehr S."/>
            <person name="Marz M."/>
            <person name="Stadler P.F."/>
            <person name="Smith J."/>
            <person name="Kraus R.H."/>
            <person name="Zhao Y."/>
            <person name="Ren L."/>
            <person name="Fei J."/>
            <person name="Morisson M."/>
            <person name="Kaiser P."/>
            <person name="Griffin D.K."/>
            <person name="Rao M."/>
            <person name="Pitel F."/>
            <person name="Wang J."/>
            <person name="Li N."/>
        </authorList>
    </citation>
    <scope>NUCLEOTIDE SEQUENCE [LARGE SCALE GENOMIC DNA]</scope>
</reference>
<sequence>MPHAATQVANLLLSVRGCPLCQAGQSKGSASQLWDLPYKNRAQTKTSQLFSLSLSTPVNPANKIKLRDLGLLSEKHQNGRRTPTPEPRSCPRVSTVIWQRGTRCLSRSSQGEVELHWIPPHLKDPRDFQASLAPSDPESAEGQVSSRRNMGQEAAEDSPCSSLYQQKKIAPVLPYANGARSSASLRAGKSAVTRVQLLERKAADCTEDSNEGASLCSAGVSKIILKTPQNPESYGNTPTDVENYSC</sequence>